<dbReference type="PIRSF" id="PIRSF018249">
    <property type="entry name" value="MyrA_prd"/>
    <property type="match status" value="1"/>
</dbReference>
<evidence type="ECO:0000259" key="3">
    <source>
        <dbReference type="Pfam" id="PF13649"/>
    </source>
</evidence>
<dbReference type="GO" id="GO:0008168">
    <property type="term" value="F:methyltransferase activity"/>
    <property type="evidence" value="ECO:0007669"/>
    <property type="project" value="UniProtKB-KW"/>
</dbReference>
<dbReference type="InterPro" id="IPR041698">
    <property type="entry name" value="Methyltransf_25"/>
</dbReference>
<feature type="binding site" evidence="2">
    <location>
        <begin position="96"/>
        <end position="97"/>
    </location>
    <ligand>
        <name>S-adenosyl-L-methionine</name>
        <dbReference type="ChEBI" id="CHEBI:59789"/>
    </ligand>
</feature>
<dbReference type="InterPro" id="IPR029063">
    <property type="entry name" value="SAM-dependent_MTases_sf"/>
</dbReference>
<keyword evidence="5" id="KW-0489">Methyltransferase</keyword>
<dbReference type="InterPro" id="IPR016718">
    <property type="entry name" value="rRNA_m1G-MeTrfase_A_prd"/>
</dbReference>
<dbReference type="KEGG" id="hja:BST95_09315"/>
<dbReference type="Pfam" id="PF21302">
    <property type="entry name" value="Zn_ribbon_RlmA"/>
    <property type="match status" value="1"/>
</dbReference>
<feature type="binding site" evidence="1">
    <location>
        <position position="26"/>
    </location>
    <ligand>
        <name>Zn(2+)</name>
        <dbReference type="ChEBI" id="CHEBI:29105"/>
    </ligand>
</feature>
<evidence type="ECO:0000259" key="4">
    <source>
        <dbReference type="Pfam" id="PF21302"/>
    </source>
</evidence>
<dbReference type="SUPFAM" id="SSF53335">
    <property type="entry name" value="S-adenosyl-L-methionine-dependent methyltransferases"/>
    <property type="match status" value="1"/>
</dbReference>
<dbReference type="CDD" id="cd02440">
    <property type="entry name" value="AdoMet_MTases"/>
    <property type="match status" value="1"/>
</dbReference>
<dbReference type="EMBL" id="PKUR01000002">
    <property type="protein sequence ID" value="PLW86420.1"/>
    <property type="molecule type" value="Genomic_DNA"/>
</dbReference>
<organism evidence="5 6">
    <name type="scientific">Halioglobus japonicus</name>
    <dbReference type="NCBI Taxonomy" id="930805"/>
    <lineage>
        <taxon>Bacteria</taxon>
        <taxon>Pseudomonadati</taxon>
        <taxon>Pseudomonadota</taxon>
        <taxon>Gammaproteobacteria</taxon>
        <taxon>Cellvibrionales</taxon>
        <taxon>Halieaceae</taxon>
        <taxon>Halioglobus</taxon>
    </lineage>
</organism>
<feature type="binding site" evidence="2">
    <location>
        <position position="68"/>
    </location>
    <ligand>
        <name>S-adenosyl-L-methionine</name>
        <dbReference type="ChEBI" id="CHEBI:59789"/>
    </ligand>
</feature>
<keyword evidence="1" id="KW-0862">Zinc</keyword>
<evidence type="ECO:0000256" key="2">
    <source>
        <dbReference type="PIRSR" id="PIRSR018249-2"/>
    </source>
</evidence>
<dbReference type="Proteomes" id="UP000235162">
    <property type="component" value="Unassembled WGS sequence"/>
</dbReference>
<feature type="domain" description="23S rRNA (guanine(745)-N(1))-methyltransferase N-terminal" evidence="4">
    <location>
        <begin position="5"/>
        <end position="47"/>
    </location>
</feature>
<evidence type="ECO:0000313" key="6">
    <source>
        <dbReference type="Proteomes" id="UP000235162"/>
    </source>
</evidence>
<feature type="domain" description="Methyltransferase" evidence="3">
    <location>
        <begin position="89"/>
        <end position="172"/>
    </location>
</feature>
<sequence>MTGWNCPHCAQTLHKHERTYRCEAGHCFDEAREGYVNLLPANRKRSREPGDNREMIEARKRVHAAEVYRPLAQEIAVRLAEWLPASPRVLDLGCGEGYYSGVLLQRLADMSLWGIDIAKPAVRLAAKAHHRGKFAVASAFAVPLPDASLDGVFTVFAPASDAELARLLPPGGLYLNVCPAAGHLWELRQQLYAQPRPHREEVAALPGLVLESQDSVEFAVTLAPELLEDLVAMTPYAYGGERESKAQLSALGEFKVQMAFLLQRYRREKVA</sequence>
<dbReference type="Pfam" id="PF13649">
    <property type="entry name" value="Methyltransf_25"/>
    <property type="match status" value="1"/>
</dbReference>
<dbReference type="AlphaFoldDB" id="A0AAP8MEQ3"/>
<keyword evidence="1" id="KW-0479">Metal-binding</keyword>
<dbReference type="RefSeq" id="WP_066049168.1">
    <property type="nucleotide sequence ID" value="NZ_BMYL01000002.1"/>
</dbReference>
<feature type="binding site" evidence="1">
    <location>
        <position position="9"/>
    </location>
    <ligand>
        <name>Zn(2+)</name>
        <dbReference type="ChEBI" id="CHEBI:29105"/>
    </ligand>
</feature>
<name>A0AAP8MEQ3_9GAMM</name>
<feature type="binding site" evidence="1">
    <location>
        <position position="22"/>
    </location>
    <ligand>
        <name>Zn(2+)</name>
        <dbReference type="ChEBI" id="CHEBI:29105"/>
    </ligand>
</feature>
<gene>
    <name evidence="5" type="ORF">C0029_08355</name>
</gene>
<keyword evidence="6" id="KW-1185">Reference proteome</keyword>
<keyword evidence="2" id="KW-0949">S-adenosyl-L-methionine</keyword>
<proteinExistence type="predicted"/>
<feature type="binding site" evidence="1">
    <location>
        <position position="6"/>
    </location>
    <ligand>
        <name>Zn(2+)</name>
        <dbReference type="ChEBI" id="CHEBI:29105"/>
    </ligand>
</feature>
<evidence type="ECO:0000313" key="5">
    <source>
        <dbReference type="EMBL" id="PLW86420.1"/>
    </source>
</evidence>
<evidence type="ECO:0000256" key="1">
    <source>
        <dbReference type="PIRSR" id="PIRSR018249-1"/>
    </source>
</evidence>
<accession>A0AAP8MEQ3</accession>
<protein>
    <submittedName>
        <fullName evidence="5">Methyltransferase domain-containing protein</fullName>
    </submittedName>
</protein>
<dbReference type="InterPro" id="IPR048647">
    <property type="entry name" value="RlmA_N"/>
</dbReference>
<comment type="caution">
    <text evidence="5">The sequence shown here is derived from an EMBL/GenBank/DDBJ whole genome shotgun (WGS) entry which is preliminary data.</text>
</comment>
<dbReference type="Gene3D" id="3.40.50.150">
    <property type="entry name" value="Vaccinia Virus protein VP39"/>
    <property type="match status" value="1"/>
</dbReference>
<reference evidence="5 6" key="1">
    <citation type="submission" date="2018-01" db="EMBL/GenBank/DDBJ databases">
        <title>The draft genome sequence of Halioglobus japonicus S1-36.</title>
        <authorList>
            <person name="Du Z.-J."/>
            <person name="Shi M.-J."/>
        </authorList>
    </citation>
    <scope>NUCLEOTIDE SEQUENCE [LARGE SCALE GENOMIC DNA]</scope>
    <source>
        <strain evidence="5 6">S1-36</strain>
    </source>
</reference>
<dbReference type="GO" id="GO:0046872">
    <property type="term" value="F:metal ion binding"/>
    <property type="evidence" value="ECO:0007669"/>
    <property type="project" value="UniProtKB-KW"/>
</dbReference>
<keyword evidence="5" id="KW-0808">Transferase</keyword>
<dbReference type="GO" id="GO:0032259">
    <property type="term" value="P:methylation"/>
    <property type="evidence" value="ECO:0007669"/>
    <property type="project" value="UniProtKB-KW"/>
</dbReference>
<feature type="binding site" evidence="2">
    <location>
        <position position="183"/>
    </location>
    <ligand>
        <name>S-adenosyl-L-methionine</name>
        <dbReference type="ChEBI" id="CHEBI:59789"/>
    </ligand>
</feature>